<feature type="compositionally biased region" description="Polar residues" evidence="2">
    <location>
        <begin position="288"/>
        <end position="297"/>
    </location>
</feature>
<reference evidence="4 5" key="1">
    <citation type="journal article" date="2018" name="Mol. Biol. Evol.">
        <title>Broad Genomic Sampling Reveals a Smut Pathogenic Ancestry of the Fungal Clade Ustilaginomycotina.</title>
        <authorList>
            <person name="Kijpornyongpan T."/>
            <person name="Mondo S.J."/>
            <person name="Barry K."/>
            <person name="Sandor L."/>
            <person name="Lee J."/>
            <person name="Lipzen A."/>
            <person name="Pangilinan J."/>
            <person name="LaButti K."/>
            <person name="Hainaut M."/>
            <person name="Henrissat B."/>
            <person name="Grigoriev I.V."/>
            <person name="Spatafora J.W."/>
            <person name="Aime M.C."/>
        </authorList>
    </citation>
    <scope>NUCLEOTIDE SEQUENCE [LARGE SCALE GENOMIC DNA]</scope>
    <source>
        <strain evidence="4 5">MCA 4718</strain>
    </source>
</reference>
<feature type="compositionally biased region" description="Low complexity" evidence="2">
    <location>
        <begin position="813"/>
        <end position="822"/>
    </location>
</feature>
<name>A0A316U8U1_9BASI</name>
<dbReference type="GO" id="GO:0003677">
    <property type="term" value="F:DNA binding"/>
    <property type="evidence" value="ECO:0007669"/>
    <property type="project" value="InterPro"/>
</dbReference>
<feature type="region of interest" description="Disordered" evidence="2">
    <location>
        <begin position="223"/>
        <end position="297"/>
    </location>
</feature>
<evidence type="ECO:0000259" key="3">
    <source>
        <dbReference type="Pfam" id="PF02805"/>
    </source>
</evidence>
<proteinExistence type="predicted"/>
<protein>
    <recommendedName>
        <fullName evidence="3">Ada DNA repair metal-binding domain-containing protein</fullName>
    </recommendedName>
</protein>
<feature type="region of interest" description="Disordered" evidence="2">
    <location>
        <begin position="111"/>
        <end position="204"/>
    </location>
</feature>
<evidence type="ECO:0000256" key="2">
    <source>
        <dbReference type="SAM" id="MobiDB-lite"/>
    </source>
</evidence>
<dbReference type="Gene3D" id="3.40.10.10">
    <property type="entry name" value="DNA Methylphosphotriester Repair Domain"/>
    <property type="match status" value="1"/>
</dbReference>
<evidence type="ECO:0000313" key="4">
    <source>
        <dbReference type="EMBL" id="PWN21264.1"/>
    </source>
</evidence>
<feature type="compositionally biased region" description="Low complexity" evidence="2">
    <location>
        <begin position="111"/>
        <end position="121"/>
    </location>
</feature>
<evidence type="ECO:0000313" key="5">
    <source>
        <dbReference type="Proteomes" id="UP000245942"/>
    </source>
</evidence>
<feature type="domain" description="Ada DNA repair metal-binding" evidence="3">
    <location>
        <begin position="456"/>
        <end position="522"/>
    </location>
</feature>
<dbReference type="AlphaFoldDB" id="A0A316U8U1"/>
<dbReference type="GO" id="GO:0006281">
    <property type="term" value="P:DNA repair"/>
    <property type="evidence" value="ECO:0007669"/>
    <property type="project" value="InterPro"/>
</dbReference>
<sequence>MPLSHLGITLPGLYDRSPIFGPASSGNAGPSDGQGSSSSYGDQRGLTAAPGCTGICTAQGRRCHQCQGAPVSASSQSSGSSYAGGSLFNRSHAPAGIGAGQDSQSPLFTSSALYSASPSGSTLSPRQAAFQSSNYPRSASSTSLALAGAEPRGQQLGSSSNSRMGFPQQPSLNRNLSGPPYEASQSRGSPTSAYPSGVPTMQGWHTKDQASVPFINVAGYPQESAPSSFQPWSGLGAAQGSMEGSVSTESSLPPSSSSSSNSTSPQQYQHTSRYLDYPGSSSSGSSSLPSMYQPRSLQGSATNQNVTLPDLLSPSPWFSEAVQARDTYTTPVSSSMEYYPPQSDRMYLQPHQSQQYLSPGQYGGPIPSGATGAAGPVPGTAFGSVNDVPALAGSSSGGTDPVSSGYGGWTSVDSFHHPTSTVMSPSGRALLQSSSSEGAEDFVGSRRSDFDNDDARWEGVANRSHHADRYYLYGASTTHIYCRPSCASKRPTRDRVQFFPHPNAAAAAEAAGYRSCRRCKPDRSGGGDQTVVAVGECVRHMMMAATNSAEEGGEPKKKTLKEYAARAGLSTFHFHRSLAKVMSITPGEFSKACQSLALQNALGMDSAPPGTGRITSRMYDAALAGWSSRRAKRALGNVEPSAYASGDALQSIVRTSVRGTEWGNISIVYTSPAGHGITTVSGATSPSILHTPPNSQHPSDRRPSLSPLSGGHGQSTNGDRVLLALMISMDAEQRLAIRFPAAIVGDGAAQEELRNLVSSLAQTGVREEQLPPETVPSIRRARLWAATRLRLTASGGAGGSSSGYRDHDAGRLSGSSSAGEHAASLRRATGQMMPVPLDGP</sequence>
<keyword evidence="5" id="KW-1185">Reference proteome</keyword>
<feature type="compositionally biased region" description="Polar residues" evidence="2">
    <location>
        <begin position="155"/>
        <end position="176"/>
    </location>
</feature>
<keyword evidence="1" id="KW-0010">Activator</keyword>
<dbReference type="InterPro" id="IPR004026">
    <property type="entry name" value="Ada_DNA_repair_Zn-bd"/>
</dbReference>
<feature type="region of interest" description="Disordered" evidence="2">
    <location>
        <begin position="679"/>
        <end position="715"/>
    </location>
</feature>
<organism evidence="4 5">
    <name type="scientific">Pseudomicrostroma glucosiphilum</name>
    <dbReference type="NCBI Taxonomy" id="1684307"/>
    <lineage>
        <taxon>Eukaryota</taxon>
        <taxon>Fungi</taxon>
        <taxon>Dikarya</taxon>
        <taxon>Basidiomycota</taxon>
        <taxon>Ustilaginomycotina</taxon>
        <taxon>Exobasidiomycetes</taxon>
        <taxon>Microstromatales</taxon>
        <taxon>Microstromatales incertae sedis</taxon>
        <taxon>Pseudomicrostroma</taxon>
    </lineage>
</organism>
<dbReference type="GO" id="GO:0008168">
    <property type="term" value="F:methyltransferase activity"/>
    <property type="evidence" value="ECO:0007669"/>
    <property type="project" value="InterPro"/>
</dbReference>
<dbReference type="Proteomes" id="UP000245942">
    <property type="component" value="Unassembled WGS sequence"/>
</dbReference>
<gene>
    <name evidence="4" type="ORF">BCV69DRAFT_164806</name>
</gene>
<feature type="compositionally biased region" description="Low complexity" evidence="2">
    <location>
        <begin position="29"/>
        <end position="42"/>
    </location>
</feature>
<dbReference type="SUPFAM" id="SSF57884">
    <property type="entry name" value="Ada DNA repair protein, N-terminal domain (N-Ada 10)"/>
    <property type="match status" value="1"/>
</dbReference>
<dbReference type="InterPro" id="IPR035451">
    <property type="entry name" value="Ada-like_dom_sf"/>
</dbReference>
<dbReference type="GeneID" id="37011197"/>
<accession>A0A316U8U1</accession>
<dbReference type="STRING" id="1684307.A0A316U8U1"/>
<feature type="compositionally biased region" description="Polar residues" evidence="2">
    <location>
        <begin position="183"/>
        <end position="194"/>
    </location>
</feature>
<feature type="compositionally biased region" description="Polar residues" evidence="2">
    <location>
        <begin position="679"/>
        <end position="697"/>
    </location>
</feature>
<evidence type="ECO:0000256" key="1">
    <source>
        <dbReference type="ARBA" id="ARBA00023159"/>
    </source>
</evidence>
<feature type="compositionally biased region" description="Low complexity" evidence="2">
    <location>
        <begin position="369"/>
        <end position="378"/>
    </location>
</feature>
<dbReference type="OrthoDB" id="2447880at2759"/>
<dbReference type="Pfam" id="PF02805">
    <property type="entry name" value="Ada_Zn_binding"/>
    <property type="match status" value="1"/>
</dbReference>
<dbReference type="RefSeq" id="XP_025348424.1">
    <property type="nucleotide sequence ID" value="XM_025489463.1"/>
</dbReference>
<feature type="compositionally biased region" description="Polar residues" evidence="2">
    <location>
        <begin position="122"/>
        <end position="137"/>
    </location>
</feature>
<dbReference type="GO" id="GO:0008270">
    <property type="term" value="F:zinc ion binding"/>
    <property type="evidence" value="ECO:0007669"/>
    <property type="project" value="InterPro"/>
</dbReference>
<feature type="region of interest" description="Disordered" evidence="2">
    <location>
        <begin position="354"/>
        <end position="378"/>
    </location>
</feature>
<feature type="region of interest" description="Disordered" evidence="2">
    <location>
        <begin position="795"/>
        <end position="840"/>
    </location>
</feature>
<feature type="region of interest" description="Disordered" evidence="2">
    <location>
        <begin position="21"/>
        <end position="42"/>
    </location>
</feature>
<feature type="compositionally biased region" description="Low complexity" evidence="2">
    <location>
        <begin position="245"/>
        <end position="265"/>
    </location>
</feature>
<feature type="region of interest" description="Disordered" evidence="2">
    <location>
        <begin position="420"/>
        <end position="451"/>
    </location>
</feature>
<dbReference type="GO" id="GO:0006355">
    <property type="term" value="P:regulation of DNA-templated transcription"/>
    <property type="evidence" value="ECO:0007669"/>
    <property type="project" value="InterPro"/>
</dbReference>
<feature type="compositionally biased region" description="Low complexity" evidence="2">
    <location>
        <begin position="138"/>
        <end position="149"/>
    </location>
</feature>
<dbReference type="EMBL" id="KZ819325">
    <property type="protein sequence ID" value="PWN21264.1"/>
    <property type="molecule type" value="Genomic_DNA"/>
</dbReference>